<reference evidence="1 2" key="1">
    <citation type="submission" date="2024-02" db="EMBL/GenBank/DDBJ databases">
        <authorList>
            <person name="Daric V."/>
            <person name="Darras S."/>
        </authorList>
    </citation>
    <scope>NUCLEOTIDE SEQUENCE [LARGE SCALE GENOMIC DNA]</scope>
</reference>
<name>A0ABP0EYA6_CLALP</name>
<accession>A0ABP0EYA6</accession>
<keyword evidence="2" id="KW-1185">Reference proteome</keyword>
<organism evidence="1 2">
    <name type="scientific">Clavelina lepadiformis</name>
    <name type="common">Light-bulb sea squirt</name>
    <name type="synonym">Ascidia lepadiformis</name>
    <dbReference type="NCBI Taxonomy" id="159417"/>
    <lineage>
        <taxon>Eukaryota</taxon>
        <taxon>Metazoa</taxon>
        <taxon>Chordata</taxon>
        <taxon>Tunicata</taxon>
        <taxon>Ascidiacea</taxon>
        <taxon>Aplousobranchia</taxon>
        <taxon>Clavelinidae</taxon>
        <taxon>Clavelina</taxon>
    </lineage>
</organism>
<proteinExistence type="predicted"/>
<dbReference type="EMBL" id="CAWYQH010000001">
    <property type="protein sequence ID" value="CAK8671586.1"/>
    <property type="molecule type" value="Genomic_DNA"/>
</dbReference>
<dbReference type="Proteomes" id="UP001642483">
    <property type="component" value="Unassembled WGS sequence"/>
</dbReference>
<protein>
    <submittedName>
        <fullName evidence="1">Uncharacterized protein</fullName>
    </submittedName>
</protein>
<evidence type="ECO:0000313" key="2">
    <source>
        <dbReference type="Proteomes" id="UP001642483"/>
    </source>
</evidence>
<comment type="caution">
    <text evidence="1">The sequence shown here is derived from an EMBL/GenBank/DDBJ whole genome shotgun (WGS) entry which is preliminary data.</text>
</comment>
<evidence type="ECO:0000313" key="1">
    <source>
        <dbReference type="EMBL" id="CAK8671586.1"/>
    </source>
</evidence>
<sequence length="196" mass="21908">MRRSFFRTCQLDHESACDFVLKVKSLGKRAYPAEEDEAVLNFFMFLCVVKGLRDPQQVMQLPERVFDEKDFDALCKFLITPQTALQKTNTPDSELTTQINDEDITTEEADVPLVVSNPGFPDSVQQVQEDNAAAGWEVVVANVVSGRVIRLSLTTWDSPTVDGFVDVCQSLSTCCYQFSALHLSGTTLRDLSWDVG</sequence>
<gene>
    <name evidence="1" type="ORF">CVLEPA_LOCUS635</name>
</gene>